<dbReference type="AlphaFoldDB" id="A0A6P2BN21"/>
<dbReference type="OrthoDB" id="4828421at2"/>
<reference evidence="1 2" key="1">
    <citation type="submission" date="2018-11" db="EMBL/GenBank/DDBJ databases">
        <title>Trebonia kvetii gen.nov., sp.nov., a novel acidophilic actinobacterium, and proposal of the new actinobacterial family Treboniaceae fam. nov.</title>
        <authorList>
            <person name="Rapoport D."/>
            <person name="Sagova-Mareckova M."/>
            <person name="Sedlacek I."/>
            <person name="Provaznik J."/>
            <person name="Kralova S."/>
            <person name="Pavlinic D."/>
            <person name="Benes V."/>
            <person name="Kopecky J."/>
        </authorList>
    </citation>
    <scope>NUCLEOTIDE SEQUENCE [LARGE SCALE GENOMIC DNA]</scope>
    <source>
        <strain evidence="1 2">15Tr583</strain>
    </source>
</reference>
<accession>A0A6P2BN21</accession>
<dbReference type="RefSeq" id="WP_145862332.1">
    <property type="nucleotide sequence ID" value="NZ_RPFW01000014.1"/>
</dbReference>
<gene>
    <name evidence="1" type="ORF">EAS64_42105</name>
</gene>
<sequence length="73" mass="7644">MSTHHYEIRVVGSIGPAAQEAFSDMGMDVEPVSTVLSGALDQRGLHAMLGRVQALGLELVDVRQLPTAGDGLA</sequence>
<dbReference type="Proteomes" id="UP000460272">
    <property type="component" value="Unassembled WGS sequence"/>
</dbReference>
<keyword evidence="2" id="KW-1185">Reference proteome</keyword>
<name>A0A6P2BN21_9ACTN</name>
<comment type="caution">
    <text evidence="1">The sequence shown here is derived from an EMBL/GenBank/DDBJ whole genome shotgun (WGS) entry which is preliminary data.</text>
</comment>
<proteinExistence type="predicted"/>
<protein>
    <submittedName>
        <fullName evidence="1">Uncharacterized protein</fullName>
    </submittedName>
</protein>
<organism evidence="1 2">
    <name type="scientific">Trebonia kvetii</name>
    <dbReference type="NCBI Taxonomy" id="2480626"/>
    <lineage>
        <taxon>Bacteria</taxon>
        <taxon>Bacillati</taxon>
        <taxon>Actinomycetota</taxon>
        <taxon>Actinomycetes</taxon>
        <taxon>Streptosporangiales</taxon>
        <taxon>Treboniaceae</taxon>
        <taxon>Trebonia</taxon>
    </lineage>
</organism>
<evidence type="ECO:0000313" key="1">
    <source>
        <dbReference type="EMBL" id="TVY99039.1"/>
    </source>
</evidence>
<dbReference type="EMBL" id="RPFW01000014">
    <property type="protein sequence ID" value="TVY99039.1"/>
    <property type="molecule type" value="Genomic_DNA"/>
</dbReference>
<evidence type="ECO:0000313" key="2">
    <source>
        <dbReference type="Proteomes" id="UP000460272"/>
    </source>
</evidence>